<dbReference type="Gene3D" id="2.60.120.200">
    <property type="match status" value="1"/>
</dbReference>
<sequence>MNYILISTIIILTIVILAVYYKTPIESLENKEKKPSFIHHNTLLFKLDDNIKWSSKPITEDNSLVINKQIGTIDLNKKVENDFTIIATVKTLGKDQMKFNNILSASGNQSTGLDFNIPNEYGSVNLKVGETRYRNKRNRTNHFNTYVLTHRDGETEFYVNGIKDDIKINPDDNKTLVYFNTNTFTINKNKEGQFSLKDLRIYDNFMTHSQIKKEIKKINQEKKKPKEKKKIKNGMNNEIISYMKNGNYYIYIHKNSKWFNKFHKYGPINYGPNRERAEQLFKQNFPGISPPKHLDQLAPNPSANLCNFIGDKNNPCTTGHCRDTEWNKNPLEIKKLTEKCKKNVTSYCNEFSNKDPFCVAWSKESDTYNTRHSKNIRRVFGEPQIISEIDMKNYIRKDRIPCWGCDLE</sequence>
<accession>A0A6C0JA03</accession>
<protein>
    <submittedName>
        <fullName evidence="1">Uncharacterized protein</fullName>
    </submittedName>
</protein>
<dbReference type="EMBL" id="MN740346">
    <property type="protein sequence ID" value="QHU01546.1"/>
    <property type="molecule type" value="Genomic_DNA"/>
</dbReference>
<evidence type="ECO:0000313" key="1">
    <source>
        <dbReference type="EMBL" id="QHU01546.1"/>
    </source>
</evidence>
<organism evidence="1">
    <name type="scientific">viral metagenome</name>
    <dbReference type="NCBI Taxonomy" id="1070528"/>
    <lineage>
        <taxon>unclassified sequences</taxon>
        <taxon>metagenomes</taxon>
        <taxon>organismal metagenomes</taxon>
    </lineage>
</organism>
<reference evidence="1" key="1">
    <citation type="journal article" date="2020" name="Nature">
        <title>Giant virus diversity and host interactions through global metagenomics.</title>
        <authorList>
            <person name="Schulz F."/>
            <person name="Roux S."/>
            <person name="Paez-Espino D."/>
            <person name="Jungbluth S."/>
            <person name="Walsh D.A."/>
            <person name="Denef V.J."/>
            <person name="McMahon K.D."/>
            <person name="Konstantinidis K.T."/>
            <person name="Eloe-Fadrosh E.A."/>
            <person name="Kyrpides N.C."/>
            <person name="Woyke T."/>
        </authorList>
    </citation>
    <scope>NUCLEOTIDE SEQUENCE</scope>
    <source>
        <strain evidence="1">GVMAG-M-3300025874-2</strain>
    </source>
</reference>
<name>A0A6C0JA03_9ZZZZ</name>
<dbReference type="AlphaFoldDB" id="A0A6C0JA03"/>
<proteinExistence type="predicted"/>
<dbReference type="Pfam" id="PF13385">
    <property type="entry name" value="Laminin_G_3"/>
    <property type="match status" value="1"/>
</dbReference>
<dbReference type="InterPro" id="IPR013320">
    <property type="entry name" value="ConA-like_dom_sf"/>
</dbReference>
<dbReference type="SUPFAM" id="SSF49899">
    <property type="entry name" value="Concanavalin A-like lectins/glucanases"/>
    <property type="match status" value="1"/>
</dbReference>